<organism evidence="3 4">
    <name type="scientific">Acaryochloris thomasi RCC1774</name>
    <dbReference type="NCBI Taxonomy" id="1764569"/>
    <lineage>
        <taxon>Bacteria</taxon>
        <taxon>Bacillati</taxon>
        <taxon>Cyanobacteriota</taxon>
        <taxon>Cyanophyceae</taxon>
        <taxon>Acaryochloridales</taxon>
        <taxon>Acaryochloridaceae</taxon>
        <taxon>Acaryochloris</taxon>
        <taxon>Acaryochloris thomasi</taxon>
    </lineage>
</organism>
<evidence type="ECO:0000313" key="4">
    <source>
        <dbReference type="Proteomes" id="UP000248857"/>
    </source>
</evidence>
<dbReference type="InterPro" id="IPR051349">
    <property type="entry name" value="Hydrogenase_assoc-protein"/>
</dbReference>
<keyword evidence="1 3" id="KW-0560">Oxidoreductase</keyword>
<sequence>MMAKPTLATVWLGGCSGCHMSFLDLDEWLFDLAQQVDLVFSPFMDAKQYPEGVDIALVEGAVANEDNLEMIRLVRDRTQYLISFGDCAVTGNVTALRNVLGTAEPVLQRSYFDVADLYPPIPMDSDIVPPLLDQVRPLHTVVPVDLYLPGCPPPAPRIRFALEALLRGEIPDLEGREQIKFG</sequence>
<dbReference type="InterPro" id="IPR006137">
    <property type="entry name" value="NADH_UbQ_OxRdtase-like_20kDa"/>
</dbReference>
<dbReference type="Gene3D" id="3.40.50.700">
    <property type="entry name" value="NADH:ubiquinone oxidoreductase-like, 20kDa subunit"/>
    <property type="match status" value="1"/>
</dbReference>
<dbReference type="AlphaFoldDB" id="A0A2W1J8E7"/>
<feature type="domain" description="NADH:ubiquinone oxidoreductase-like 20kDa subunit" evidence="2">
    <location>
        <begin position="15"/>
        <end position="163"/>
    </location>
</feature>
<keyword evidence="4" id="KW-1185">Reference proteome</keyword>
<gene>
    <name evidence="3" type="primary">hoxY</name>
    <name evidence="3" type="ORF">C1752_10394</name>
</gene>
<dbReference type="GO" id="GO:0047985">
    <property type="term" value="F:hydrogen dehydrogenase activity"/>
    <property type="evidence" value="ECO:0007669"/>
    <property type="project" value="UniProtKB-EC"/>
</dbReference>
<dbReference type="PANTHER" id="PTHR42845:SF1">
    <property type="entry name" value="HYDROGENASE SMALL SUBUNIT"/>
    <property type="match status" value="1"/>
</dbReference>
<dbReference type="Proteomes" id="UP000248857">
    <property type="component" value="Unassembled WGS sequence"/>
</dbReference>
<reference evidence="3 4" key="1">
    <citation type="journal article" date="2018" name="Sci. Rep.">
        <title>A novel species of the marine cyanobacterium Acaryochloris with a unique pigment content and lifestyle.</title>
        <authorList>
            <person name="Partensky F."/>
            <person name="Six C."/>
            <person name="Ratin M."/>
            <person name="Garczarek L."/>
            <person name="Vaulot D."/>
            <person name="Probert I."/>
            <person name="Calteau A."/>
            <person name="Gourvil P."/>
            <person name="Marie D."/>
            <person name="Grebert T."/>
            <person name="Bouchier C."/>
            <person name="Le Panse S."/>
            <person name="Gachenot M."/>
            <person name="Rodriguez F."/>
            <person name="Garrido J.L."/>
        </authorList>
    </citation>
    <scope>NUCLEOTIDE SEQUENCE [LARGE SCALE GENOMIC DNA]</scope>
    <source>
        <strain evidence="3 4">RCC1774</strain>
    </source>
</reference>
<dbReference type="Pfam" id="PF01058">
    <property type="entry name" value="Oxidored_q6"/>
    <property type="match status" value="1"/>
</dbReference>
<evidence type="ECO:0000259" key="2">
    <source>
        <dbReference type="Pfam" id="PF01058"/>
    </source>
</evidence>
<dbReference type="InterPro" id="IPR037024">
    <property type="entry name" value="NiFe_Hase_small_N_sf"/>
</dbReference>
<dbReference type="PROSITE" id="PS51257">
    <property type="entry name" value="PROKAR_LIPOPROTEIN"/>
    <property type="match status" value="1"/>
</dbReference>
<name>A0A2W1J8E7_9CYAN</name>
<evidence type="ECO:0000256" key="1">
    <source>
        <dbReference type="ARBA" id="ARBA00023002"/>
    </source>
</evidence>
<protein>
    <submittedName>
        <fullName evidence="3">NAD-reducing hydrogenase HoxS subunit delta</fullName>
        <ecNumber evidence="3">1.12.1.2</ecNumber>
    </submittedName>
</protein>
<comment type="caution">
    <text evidence="3">The sequence shown here is derived from an EMBL/GenBank/DDBJ whole genome shotgun (WGS) entry which is preliminary data.</text>
</comment>
<dbReference type="EMBL" id="PQWO01000031">
    <property type="protein sequence ID" value="PZD70673.1"/>
    <property type="molecule type" value="Genomic_DNA"/>
</dbReference>
<accession>A0A2W1J8E7</accession>
<proteinExistence type="predicted"/>
<dbReference type="GO" id="GO:0003677">
    <property type="term" value="F:DNA binding"/>
    <property type="evidence" value="ECO:0007669"/>
    <property type="project" value="UniProtKB-KW"/>
</dbReference>
<dbReference type="SUPFAM" id="SSF56770">
    <property type="entry name" value="HydA/Nqo6-like"/>
    <property type="match status" value="1"/>
</dbReference>
<dbReference type="EC" id="1.12.1.2" evidence="3"/>
<keyword evidence="3" id="KW-0371">Homeobox</keyword>
<dbReference type="GO" id="GO:0051536">
    <property type="term" value="F:iron-sulfur cluster binding"/>
    <property type="evidence" value="ECO:0007669"/>
    <property type="project" value="InterPro"/>
</dbReference>
<dbReference type="PANTHER" id="PTHR42845">
    <property type="entry name" value="COENZYME F420-REDUCING HYDROGENASE, GAMMA SUBUNIT"/>
    <property type="match status" value="1"/>
</dbReference>
<evidence type="ECO:0000313" key="3">
    <source>
        <dbReference type="EMBL" id="PZD70673.1"/>
    </source>
</evidence>